<keyword evidence="1" id="KW-0812">Transmembrane</keyword>
<gene>
    <name evidence="2" type="ORF">FHS89_001768</name>
</gene>
<accession>A0A840WKX7</accession>
<evidence type="ECO:0000256" key="1">
    <source>
        <dbReference type="SAM" id="Phobius"/>
    </source>
</evidence>
<evidence type="ECO:0000313" key="3">
    <source>
        <dbReference type="Proteomes" id="UP000553766"/>
    </source>
</evidence>
<keyword evidence="3" id="KW-1185">Reference proteome</keyword>
<comment type="caution">
    <text evidence="2">The sequence shown here is derived from an EMBL/GenBank/DDBJ whole genome shotgun (WGS) entry which is preliminary data.</text>
</comment>
<protein>
    <submittedName>
        <fullName evidence="2">Uncharacterized protein</fullName>
    </submittedName>
</protein>
<dbReference type="Proteomes" id="UP000553766">
    <property type="component" value="Unassembled WGS sequence"/>
</dbReference>
<sequence>MFAGPLIGTLLRGVWTLLTSRIGLAVILCGLLWAFHIHDKRQAVDAARDGFVTAFELAATEAELDAMRRRLLTATVANQSLQEKVQATEGDALRFAAELEAFKRDTDINPQCRVDDTVLRRLRAN</sequence>
<evidence type="ECO:0000313" key="2">
    <source>
        <dbReference type="EMBL" id="MBB5515748.1"/>
    </source>
</evidence>
<dbReference type="RefSeq" id="WP_184010733.1">
    <property type="nucleotide sequence ID" value="NZ_JACIJS010000005.1"/>
</dbReference>
<keyword evidence="1" id="KW-1133">Transmembrane helix</keyword>
<name>A0A840WKX7_9RHOB</name>
<reference evidence="2 3" key="1">
    <citation type="submission" date="2020-08" db="EMBL/GenBank/DDBJ databases">
        <title>Genomic Encyclopedia of Type Strains, Phase IV (KMG-IV): sequencing the most valuable type-strain genomes for metagenomic binning, comparative biology and taxonomic classification.</title>
        <authorList>
            <person name="Goeker M."/>
        </authorList>
    </citation>
    <scope>NUCLEOTIDE SEQUENCE [LARGE SCALE GENOMIC DNA]</scope>
    <source>
        <strain evidence="2 3">DSM 103377</strain>
    </source>
</reference>
<organism evidence="2 3">
    <name type="scientific">Rubricella aquisinus</name>
    <dbReference type="NCBI Taxonomy" id="2028108"/>
    <lineage>
        <taxon>Bacteria</taxon>
        <taxon>Pseudomonadati</taxon>
        <taxon>Pseudomonadota</taxon>
        <taxon>Alphaproteobacteria</taxon>
        <taxon>Rhodobacterales</taxon>
        <taxon>Paracoccaceae</taxon>
        <taxon>Rubricella</taxon>
    </lineage>
</organism>
<dbReference type="AlphaFoldDB" id="A0A840WKX7"/>
<keyword evidence="1" id="KW-0472">Membrane</keyword>
<proteinExistence type="predicted"/>
<feature type="transmembrane region" description="Helical" evidence="1">
    <location>
        <begin position="14"/>
        <end position="35"/>
    </location>
</feature>
<dbReference type="EMBL" id="JACIJS010000005">
    <property type="protein sequence ID" value="MBB5515748.1"/>
    <property type="molecule type" value="Genomic_DNA"/>
</dbReference>